<dbReference type="AlphaFoldDB" id="A0A7W6GGB8"/>
<evidence type="ECO:0000313" key="11">
    <source>
        <dbReference type="EMBL" id="MBB3973862.1"/>
    </source>
</evidence>
<dbReference type="GO" id="GO:0006782">
    <property type="term" value="P:protoporphyrinogen IX biosynthetic process"/>
    <property type="evidence" value="ECO:0007669"/>
    <property type="project" value="UniProtKB-UniRule"/>
</dbReference>
<keyword evidence="5 9" id="KW-0627">Porphyrin biosynthesis</keyword>
<proteinExistence type="inferred from homology"/>
<keyword evidence="4 9" id="KW-0456">Lyase</keyword>
<evidence type="ECO:0000256" key="4">
    <source>
        <dbReference type="ARBA" id="ARBA00023239"/>
    </source>
</evidence>
<gene>
    <name evidence="11" type="ORF">GGR24_002539</name>
</gene>
<dbReference type="Pfam" id="PF02602">
    <property type="entry name" value="HEM4"/>
    <property type="match status" value="1"/>
</dbReference>
<dbReference type="GO" id="GO:0006780">
    <property type="term" value="P:uroporphyrinogen III biosynthetic process"/>
    <property type="evidence" value="ECO:0007669"/>
    <property type="project" value="UniProtKB-UniRule"/>
</dbReference>
<evidence type="ECO:0000256" key="8">
    <source>
        <dbReference type="ARBA" id="ARBA00048617"/>
    </source>
</evidence>
<feature type="domain" description="Tetrapyrrole biosynthesis uroporphyrinogen III synthase" evidence="10">
    <location>
        <begin position="15"/>
        <end position="230"/>
    </location>
</feature>
<comment type="similarity">
    <text evidence="2 9">Belongs to the uroporphyrinogen-III synthase family.</text>
</comment>
<dbReference type="InterPro" id="IPR039793">
    <property type="entry name" value="UROS/Hem4"/>
</dbReference>
<keyword evidence="12" id="KW-1185">Reference proteome</keyword>
<dbReference type="EMBL" id="JACIDR010000004">
    <property type="protein sequence ID" value="MBB3973862.1"/>
    <property type="molecule type" value="Genomic_DNA"/>
</dbReference>
<dbReference type="SUPFAM" id="SSF69618">
    <property type="entry name" value="HemD-like"/>
    <property type="match status" value="1"/>
</dbReference>
<evidence type="ECO:0000256" key="5">
    <source>
        <dbReference type="ARBA" id="ARBA00023244"/>
    </source>
</evidence>
<dbReference type="EC" id="4.2.1.75" evidence="3 9"/>
<name>A0A7W6GGB8_9HYPH</name>
<comment type="function">
    <text evidence="6 9">Catalyzes cyclization of the linear tetrapyrrole, hydroxymethylbilane, to the macrocyclic uroporphyrinogen III.</text>
</comment>
<protein>
    <recommendedName>
        <fullName evidence="7 9">Uroporphyrinogen-III synthase</fullName>
        <ecNumber evidence="3 9">4.2.1.75</ecNumber>
    </recommendedName>
</protein>
<dbReference type="PANTHER" id="PTHR38042:SF1">
    <property type="entry name" value="UROPORPHYRINOGEN-III SYNTHASE, CHLOROPLASTIC"/>
    <property type="match status" value="1"/>
</dbReference>
<evidence type="ECO:0000259" key="10">
    <source>
        <dbReference type="Pfam" id="PF02602"/>
    </source>
</evidence>
<sequence length="249" mass="25666">MNVLVLRPERAAVRTASALGRLGHTPIVAPVLTIEEIPSAIPGTDYHAVLATSANGVRKLARRPEIDALSRLPLVAVGDRTAEAGREAGFEIVHVADGDGRSLVVETRRVFPEPSRFLHAAGADRAFDVAGALAEHGHDVTVIELYRAVAATTLPAAAASALAAGAVDVVLHHSRRIAETFLTLSAAAGFAEQVRALGHAALSERVAGAVRLAGCERVAVAAQLDEPALLRALETFAAGASPSGGGRSN</sequence>
<dbReference type="InterPro" id="IPR003754">
    <property type="entry name" value="4pyrrol_synth_uPrphyn_synth"/>
</dbReference>
<comment type="caution">
    <text evidence="11">The sequence shown here is derived from an EMBL/GenBank/DDBJ whole genome shotgun (WGS) entry which is preliminary data.</text>
</comment>
<evidence type="ECO:0000313" key="12">
    <source>
        <dbReference type="Proteomes" id="UP000528964"/>
    </source>
</evidence>
<dbReference type="GO" id="GO:0004852">
    <property type="term" value="F:uroporphyrinogen-III synthase activity"/>
    <property type="evidence" value="ECO:0007669"/>
    <property type="project" value="UniProtKB-UniRule"/>
</dbReference>
<comment type="pathway">
    <text evidence="1 9">Porphyrin-containing compound metabolism; protoporphyrin-IX biosynthesis; coproporphyrinogen-III from 5-aminolevulinate: step 3/4.</text>
</comment>
<reference evidence="11 12" key="1">
    <citation type="submission" date="2020-08" db="EMBL/GenBank/DDBJ databases">
        <title>Genomic Encyclopedia of Type Strains, Phase IV (KMG-IV): sequencing the most valuable type-strain genomes for metagenomic binning, comparative biology and taxonomic classification.</title>
        <authorList>
            <person name="Goeker M."/>
        </authorList>
    </citation>
    <scope>NUCLEOTIDE SEQUENCE [LARGE SCALE GENOMIC DNA]</scope>
    <source>
        <strain evidence="11 12">DSM 25481</strain>
    </source>
</reference>
<dbReference type="Proteomes" id="UP000528964">
    <property type="component" value="Unassembled WGS sequence"/>
</dbReference>
<accession>A0A7W6GGB8</accession>
<evidence type="ECO:0000256" key="1">
    <source>
        <dbReference type="ARBA" id="ARBA00004772"/>
    </source>
</evidence>
<comment type="catalytic activity">
    <reaction evidence="8 9">
        <text>hydroxymethylbilane = uroporphyrinogen III + H2O</text>
        <dbReference type="Rhea" id="RHEA:18965"/>
        <dbReference type="ChEBI" id="CHEBI:15377"/>
        <dbReference type="ChEBI" id="CHEBI:57308"/>
        <dbReference type="ChEBI" id="CHEBI:57845"/>
        <dbReference type="EC" id="4.2.1.75"/>
    </reaction>
</comment>
<organism evidence="11 12">
    <name type="scientific">Hansschlegelia beijingensis</name>
    <dbReference type="NCBI Taxonomy" id="1133344"/>
    <lineage>
        <taxon>Bacteria</taxon>
        <taxon>Pseudomonadati</taxon>
        <taxon>Pseudomonadota</taxon>
        <taxon>Alphaproteobacteria</taxon>
        <taxon>Hyphomicrobiales</taxon>
        <taxon>Methylopilaceae</taxon>
        <taxon>Hansschlegelia</taxon>
    </lineage>
</organism>
<dbReference type="Gene3D" id="3.40.50.10090">
    <property type="match status" value="2"/>
</dbReference>
<evidence type="ECO:0000256" key="9">
    <source>
        <dbReference type="RuleBase" id="RU366031"/>
    </source>
</evidence>
<evidence type="ECO:0000256" key="3">
    <source>
        <dbReference type="ARBA" id="ARBA00013109"/>
    </source>
</evidence>
<dbReference type="RefSeq" id="WP_183395732.1">
    <property type="nucleotide sequence ID" value="NZ_JACIDR010000004.1"/>
</dbReference>
<dbReference type="InterPro" id="IPR036108">
    <property type="entry name" value="4pyrrol_syn_uPrphyn_synt_sf"/>
</dbReference>
<evidence type="ECO:0000256" key="7">
    <source>
        <dbReference type="ARBA" id="ARBA00040167"/>
    </source>
</evidence>
<dbReference type="CDD" id="cd06578">
    <property type="entry name" value="HemD"/>
    <property type="match status" value="1"/>
</dbReference>
<evidence type="ECO:0000256" key="2">
    <source>
        <dbReference type="ARBA" id="ARBA00008133"/>
    </source>
</evidence>
<dbReference type="PANTHER" id="PTHR38042">
    <property type="entry name" value="UROPORPHYRINOGEN-III SYNTHASE, CHLOROPLASTIC"/>
    <property type="match status" value="1"/>
</dbReference>
<evidence type="ECO:0000256" key="6">
    <source>
        <dbReference type="ARBA" id="ARBA00037589"/>
    </source>
</evidence>